<organism evidence="1 2">
    <name type="scientific">Exilibacterium tricleocarpae</name>
    <dbReference type="NCBI Taxonomy" id="2591008"/>
    <lineage>
        <taxon>Bacteria</taxon>
        <taxon>Pseudomonadati</taxon>
        <taxon>Pseudomonadota</taxon>
        <taxon>Gammaproteobacteria</taxon>
        <taxon>Cellvibrionales</taxon>
        <taxon>Cellvibrionaceae</taxon>
        <taxon>Exilibacterium</taxon>
    </lineage>
</organism>
<dbReference type="EMBL" id="VHSG01000029">
    <property type="protein sequence ID" value="TQV68163.1"/>
    <property type="molecule type" value="Genomic_DNA"/>
</dbReference>
<evidence type="ECO:0000313" key="1">
    <source>
        <dbReference type="EMBL" id="TQV68163.1"/>
    </source>
</evidence>
<keyword evidence="2" id="KW-1185">Reference proteome</keyword>
<name>A0A545ST69_9GAMM</name>
<protein>
    <submittedName>
        <fullName evidence="1">DUF1800 domain-containing protein</fullName>
    </submittedName>
</protein>
<dbReference type="AlphaFoldDB" id="A0A545ST69"/>
<comment type="caution">
    <text evidence="1">The sequence shown here is derived from an EMBL/GenBank/DDBJ whole genome shotgun (WGS) entry which is preliminary data.</text>
</comment>
<sequence length="443" mass="48006">MTYLATIAANRFGLGARPGEIAAAQTDPRGWLLRQIGKPPLDPNQPGAAAALAQLALFRQAKQAIKKDGNKPDTPPRRPLARSFAAQVGNTLESAIGSGDSLAWRLREFFSNHFSVSSRGAALLALAPTLEHEAIAPHVFGKFEDMLLAVSSHPAMLVYLNNERSFGPDSMIGRRNRQRGLNENLAREILELHTLGVNGGYDQQDVIELALAISGWSITRPREPEPRGFVFRTQGHQPGARRVLGKTYAEAGLAQGKAVLTDLARHPATARFLSRKLAQHFVSDKPAPALVEQMTRRWQASGGDLGAVITELINHPAAWEPEPQKFKTPREFLISACRATGAAGWQARELIGALELLGQRPFNAGSPAGYGDSESAWDGADALLARIDWAARFSGRLGLDAERLAHNSLGAALTPATRTAIERAESRTQGIALLLMSPEFQRR</sequence>
<dbReference type="Proteomes" id="UP000319732">
    <property type="component" value="Unassembled WGS sequence"/>
</dbReference>
<dbReference type="RefSeq" id="WP_142929504.1">
    <property type="nucleotide sequence ID" value="NZ_ML660107.1"/>
</dbReference>
<dbReference type="InterPro" id="IPR014917">
    <property type="entry name" value="DUF1800"/>
</dbReference>
<accession>A0A545ST69</accession>
<dbReference type="OrthoDB" id="9772295at2"/>
<proteinExistence type="predicted"/>
<gene>
    <name evidence="1" type="ORF">FKG94_24035</name>
</gene>
<reference evidence="1 2" key="1">
    <citation type="submission" date="2019-06" db="EMBL/GenBank/DDBJ databases">
        <title>Whole genome sequence for Cellvibrionaceae sp. R142.</title>
        <authorList>
            <person name="Wang G."/>
        </authorList>
    </citation>
    <scope>NUCLEOTIDE SEQUENCE [LARGE SCALE GENOMIC DNA]</scope>
    <source>
        <strain evidence="1 2">R142</strain>
    </source>
</reference>
<evidence type="ECO:0000313" key="2">
    <source>
        <dbReference type="Proteomes" id="UP000319732"/>
    </source>
</evidence>
<dbReference type="Pfam" id="PF08811">
    <property type="entry name" value="DUF1800"/>
    <property type="match status" value="1"/>
</dbReference>